<dbReference type="InterPro" id="IPR027291">
    <property type="entry name" value="Glyco_hydro_38_N_sf"/>
</dbReference>
<dbReference type="InterPro" id="IPR037090">
    <property type="entry name" value="57_glycoside_trans_central"/>
</dbReference>
<reference evidence="8" key="1">
    <citation type="submission" date="2021-12" db="EMBL/GenBank/DDBJ databases">
        <title>Alicyclobacillaceae gen. nov., sp. nov., isolated from chalcocite enrichment system.</title>
        <authorList>
            <person name="Jiang Z."/>
        </authorList>
    </citation>
    <scope>NUCLEOTIDE SEQUENCE</scope>
    <source>
        <strain evidence="8">MYW30-H2</strain>
    </source>
</reference>
<dbReference type="InterPro" id="IPR040042">
    <property type="entry name" value="Branching_enz_MT3115-like"/>
</dbReference>
<proteinExistence type="inferred from homology"/>
<dbReference type="SUPFAM" id="SSF88688">
    <property type="entry name" value="Families 57/38 glycoside transferase middle domain"/>
    <property type="match status" value="1"/>
</dbReference>
<dbReference type="Pfam" id="PF13439">
    <property type="entry name" value="Glyco_transf_4"/>
    <property type="match status" value="1"/>
</dbReference>
<dbReference type="Pfam" id="PF03065">
    <property type="entry name" value="Glyco_hydro_57"/>
    <property type="match status" value="1"/>
</dbReference>
<evidence type="ECO:0000256" key="1">
    <source>
        <dbReference type="ARBA" id="ARBA00006821"/>
    </source>
</evidence>
<name>A0ABY4CJM1_9BACL</name>
<dbReference type="CDD" id="cd10792">
    <property type="entry name" value="GH57N_AmyC_like"/>
    <property type="match status" value="1"/>
</dbReference>
<dbReference type="RefSeq" id="WP_347437292.1">
    <property type="nucleotide sequence ID" value="NZ_CP089291.1"/>
</dbReference>
<evidence type="ECO:0000313" key="8">
    <source>
        <dbReference type="EMBL" id="UOF90593.1"/>
    </source>
</evidence>
<evidence type="ECO:0000256" key="3">
    <source>
        <dbReference type="RuleBase" id="RU361196"/>
    </source>
</evidence>
<dbReference type="InterPro" id="IPR028995">
    <property type="entry name" value="Glyco_hydro_57/38_cen_sf"/>
</dbReference>
<evidence type="ECO:0000259" key="5">
    <source>
        <dbReference type="Pfam" id="PF03065"/>
    </source>
</evidence>
<dbReference type="InterPro" id="IPR004300">
    <property type="entry name" value="Glyco_hydro_57_N"/>
</dbReference>
<dbReference type="Gene3D" id="3.20.110.10">
    <property type="entry name" value="Glycoside hydrolase 38, N terminal domain"/>
    <property type="match status" value="1"/>
</dbReference>
<evidence type="ECO:0000256" key="2">
    <source>
        <dbReference type="ARBA" id="ARBA00023277"/>
    </source>
</evidence>
<dbReference type="InterPro" id="IPR001296">
    <property type="entry name" value="Glyco_trans_1"/>
</dbReference>
<protein>
    <submittedName>
        <fullName evidence="8">DUF1957 domain-containing protein</fullName>
    </submittedName>
</protein>
<dbReference type="SUPFAM" id="SSF88713">
    <property type="entry name" value="Glycoside hydrolase/deacetylase"/>
    <property type="match status" value="1"/>
</dbReference>
<keyword evidence="2 3" id="KW-0119">Carbohydrate metabolism</keyword>
<sequence length="959" mass="109997">MKTGYLALVLHAHLPFVKHPESTDYLEERWLFEAITETYLPLLHVYETLMEENIDFRITMSMTPTLISMLQDPLLQERYEKHLVSLLELAHKERERVQEQPEFQPAVNMYIERFSRNMELWQQYGGNLLKGFRKIQDAGKLELITSAATHAFLPLVMRKEAVRAQIATGVELHTQVFGKAPKGIWLPECGYFPGIEEILRECQLQYFFVDTHGVLDANPQPLFGVYSPIVTARGVAAFARDPESSKQVWSSQEGYPGDPDYREYYRDIGFDLDLDTIRPYIHKDGIRIHTGMKYYRITGQGVDKQTYQPQWASEKAAIHAGNFMFNRQRQVEYLQSQMGRSPIVVAPYDAELFGHWWFEGPQWIDYLFRKIYCDQSTIACITPSEYLNLYSDYQECQMSMSSWGRHGYADVWLQGNNDWVYPALHEMEAVMIELTERFPHAKGVQRRVLNQAARELMLAQSSDWAFIMDSQTFVDYAVKRTKWHVNRFHTLVEMLETNQIQEDWLTEIEIHDSVFPDVDYRVYHPEYRFGCVLPEQNLANMVAPVRSRQKPSVVMLSWEFPPMIVGGLSRHVYDLSIALVKHGWDVHVITGDVDGCPAYERVAGVHVHRAYVQRPAGESFHSWVFQLNLAMIDCVRGLLQTGLAFELIHAHDWLVCLAAKQLKQELQIPLLCTIHATEWGRNHGIHSDLQHRIHNTEWQLTYESERVIVCSESMLEEVCAIFWLDRNKVDVIPNGVDFSQIQIPAGMLASKRPFADESQKIIFFVGRLVREKGVHLLIEAAPSIIRAVPEAKIVIAGRGPMLAELEARAIELGISESLLFTGFIEDSTRNQLLQVASVCVFPSLYEPFGIVALEAMAAGTPVVVSDTGGLKDIVTHGVDGATFYTGHVQSLSDQIVSILRDEEYGRTLAKHAKEKIYQTYQWDAIAEKTIRAYQAIRSEHELFTGMRQVSSTTISQTDY</sequence>
<dbReference type="InterPro" id="IPR011330">
    <property type="entry name" value="Glyco_hydro/deAcase_b/a-brl"/>
</dbReference>
<dbReference type="Gene3D" id="3.40.50.2000">
    <property type="entry name" value="Glycogen Phosphorylase B"/>
    <property type="match status" value="2"/>
</dbReference>
<feature type="domain" description="Glycosyl transferase family 1" evidence="4">
    <location>
        <begin position="754"/>
        <end position="914"/>
    </location>
</feature>
<organism evidence="8 9">
    <name type="scientific">Fodinisporobacter ferrooxydans</name>
    <dbReference type="NCBI Taxonomy" id="2901836"/>
    <lineage>
        <taxon>Bacteria</taxon>
        <taxon>Bacillati</taxon>
        <taxon>Bacillota</taxon>
        <taxon>Bacilli</taxon>
        <taxon>Bacillales</taxon>
        <taxon>Alicyclobacillaceae</taxon>
        <taxon>Fodinisporobacter</taxon>
    </lineage>
</organism>
<dbReference type="Pfam" id="PF00534">
    <property type="entry name" value="Glycos_transf_1"/>
    <property type="match status" value="1"/>
</dbReference>
<evidence type="ECO:0000259" key="4">
    <source>
        <dbReference type="Pfam" id="PF00534"/>
    </source>
</evidence>
<dbReference type="Pfam" id="PF09210">
    <property type="entry name" value="BE_C"/>
    <property type="match status" value="1"/>
</dbReference>
<dbReference type="PANTHER" id="PTHR41695:SF1">
    <property type="entry name" value="1,4-ALPHA-GLUCAN BRANCHING ENZYME TK1436"/>
    <property type="match status" value="1"/>
</dbReference>
<evidence type="ECO:0000259" key="6">
    <source>
        <dbReference type="Pfam" id="PF09210"/>
    </source>
</evidence>
<feature type="domain" description="Glycosyltransferase subfamily 4-like N-terminal" evidence="7">
    <location>
        <begin position="565"/>
        <end position="739"/>
    </location>
</feature>
<feature type="domain" description="1,4-alpha-glucan branching enzyme C-terminal" evidence="6">
    <location>
        <begin position="424"/>
        <end position="523"/>
    </location>
</feature>
<dbReference type="SUPFAM" id="SSF53756">
    <property type="entry name" value="UDP-Glycosyltransferase/glycogen phosphorylase"/>
    <property type="match status" value="1"/>
</dbReference>
<dbReference type="PANTHER" id="PTHR41695">
    <property type="entry name" value="1,4-ALPHA-GLUCAN BRANCHING ENZYME RV3031-RELATED"/>
    <property type="match status" value="1"/>
</dbReference>
<dbReference type="InterPro" id="IPR028098">
    <property type="entry name" value="Glyco_trans_4-like_N"/>
</dbReference>
<gene>
    <name evidence="8" type="ORF">LSG31_22520</name>
</gene>
<comment type="similarity">
    <text evidence="1 3">Belongs to the glycosyl hydrolase 57 family.</text>
</comment>
<evidence type="ECO:0000259" key="7">
    <source>
        <dbReference type="Pfam" id="PF13439"/>
    </source>
</evidence>
<feature type="domain" description="Glycoside hydrolase family 57 N-terminal" evidence="5">
    <location>
        <begin position="7"/>
        <end position="394"/>
    </location>
</feature>
<dbReference type="CDD" id="cd03801">
    <property type="entry name" value="GT4_PimA-like"/>
    <property type="match status" value="1"/>
</dbReference>
<evidence type="ECO:0000313" key="9">
    <source>
        <dbReference type="Proteomes" id="UP000830167"/>
    </source>
</evidence>
<accession>A0ABY4CJM1</accession>
<dbReference type="Gene3D" id="1.20.1430.10">
    <property type="entry name" value="Families 57/38 glycoside transferase, middle domain"/>
    <property type="match status" value="1"/>
</dbReference>
<keyword evidence="9" id="KW-1185">Reference proteome</keyword>
<dbReference type="Proteomes" id="UP000830167">
    <property type="component" value="Chromosome"/>
</dbReference>
<dbReference type="EMBL" id="CP089291">
    <property type="protein sequence ID" value="UOF90593.1"/>
    <property type="molecule type" value="Genomic_DNA"/>
</dbReference>
<dbReference type="InterPro" id="IPR015293">
    <property type="entry name" value="BE_C"/>
</dbReference>